<evidence type="ECO:0000256" key="4">
    <source>
        <dbReference type="ARBA" id="ARBA00019905"/>
    </source>
</evidence>
<dbReference type="SUPFAM" id="SSF48208">
    <property type="entry name" value="Six-hairpin glycosidases"/>
    <property type="match status" value="1"/>
</dbReference>
<feature type="non-terminal residue" evidence="7">
    <location>
        <position position="1"/>
    </location>
</feature>
<gene>
    <name evidence="7" type="ORF">L9F63_019577</name>
</gene>
<name>A0AAD7ZTW5_DIPPU</name>
<dbReference type="PANTHER" id="PTHR23403">
    <property type="entry name" value="TREHALASE"/>
    <property type="match status" value="1"/>
</dbReference>
<dbReference type="GO" id="GO:0004555">
    <property type="term" value="F:alpha,alpha-trehalase activity"/>
    <property type="evidence" value="ECO:0007669"/>
    <property type="project" value="UniProtKB-EC"/>
</dbReference>
<reference evidence="7" key="2">
    <citation type="submission" date="2023-05" db="EMBL/GenBank/DDBJ databases">
        <authorList>
            <person name="Fouks B."/>
        </authorList>
    </citation>
    <scope>NUCLEOTIDE SEQUENCE</scope>
    <source>
        <strain evidence="7">Stay&amp;Tobe</strain>
        <tissue evidence="7">Testes</tissue>
    </source>
</reference>
<dbReference type="InterPro" id="IPR008928">
    <property type="entry name" value="6-hairpin_glycosidase_sf"/>
</dbReference>
<evidence type="ECO:0000256" key="1">
    <source>
        <dbReference type="ARBA" id="ARBA00001576"/>
    </source>
</evidence>
<dbReference type="Gene3D" id="1.50.10.10">
    <property type="match status" value="1"/>
</dbReference>
<dbReference type="EMBL" id="JASPKZ010006833">
    <property type="protein sequence ID" value="KAJ9586835.1"/>
    <property type="molecule type" value="Genomic_DNA"/>
</dbReference>
<comment type="similarity">
    <text evidence="2">Belongs to the glycosyl hydrolase 37 family.</text>
</comment>
<dbReference type="InterPro" id="IPR001661">
    <property type="entry name" value="Glyco_hydro_37"/>
</dbReference>
<dbReference type="InterPro" id="IPR012341">
    <property type="entry name" value="6hp_glycosidase-like_sf"/>
</dbReference>
<keyword evidence="8" id="KW-1185">Reference proteome</keyword>
<dbReference type="GO" id="GO:0005993">
    <property type="term" value="P:trehalose catabolic process"/>
    <property type="evidence" value="ECO:0007669"/>
    <property type="project" value="TreeGrafter"/>
</dbReference>
<dbReference type="PANTHER" id="PTHR23403:SF1">
    <property type="entry name" value="TREHALASE"/>
    <property type="match status" value="1"/>
</dbReference>
<comment type="catalytic activity">
    <reaction evidence="1">
        <text>alpha,alpha-trehalose + H2O = alpha-D-glucose + beta-D-glucose</text>
        <dbReference type="Rhea" id="RHEA:32675"/>
        <dbReference type="ChEBI" id="CHEBI:15377"/>
        <dbReference type="ChEBI" id="CHEBI:15903"/>
        <dbReference type="ChEBI" id="CHEBI:16551"/>
        <dbReference type="ChEBI" id="CHEBI:17925"/>
        <dbReference type="EC" id="3.2.1.28"/>
    </reaction>
</comment>
<reference evidence="7" key="1">
    <citation type="journal article" date="2023" name="IScience">
        <title>Live-bearing cockroach genome reveals convergent evolutionary mechanisms linked to viviparity in insects and beyond.</title>
        <authorList>
            <person name="Fouks B."/>
            <person name="Harrison M.C."/>
            <person name="Mikhailova A.A."/>
            <person name="Marchal E."/>
            <person name="English S."/>
            <person name="Carruthers M."/>
            <person name="Jennings E.C."/>
            <person name="Chiamaka E.L."/>
            <person name="Frigard R.A."/>
            <person name="Pippel M."/>
            <person name="Attardo G.M."/>
            <person name="Benoit J.B."/>
            <person name="Bornberg-Bauer E."/>
            <person name="Tobe S.S."/>
        </authorList>
    </citation>
    <scope>NUCLEOTIDE SEQUENCE</scope>
    <source>
        <strain evidence="7">Stay&amp;Tobe</strain>
    </source>
</reference>
<evidence type="ECO:0000313" key="8">
    <source>
        <dbReference type="Proteomes" id="UP001233999"/>
    </source>
</evidence>
<organism evidence="7 8">
    <name type="scientific">Diploptera punctata</name>
    <name type="common">Pacific beetle cockroach</name>
    <dbReference type="NCBI Taxonomy" id="6984"/>
    <lineage>
        <taxon>Eukaryota</taxon>
        <taxon>Metazoa</taxon>
        <taxon>Ecdysozoa</taxon>
        <taxon>Arthropoda</taxon>
        <taxon>Hexapoda</taxon>
        <taxon>Insecta</taxon>
        <taxon>Pterygota</taxon>
        <taxon>Neoptera</taxon>
        <taxon>Polyneoptera</taxon>
        <taxon>Dictyoptera</taxon>
        <taxon>Blattodea</taxon>
        <taxon>Blaberoidea</taxon>
        <taxon>Blaberidae</taxon>
        <taxon>Diplopterinae</taxon>
        <taxon>Diploptera</taxon>
    </lineage>
</organism>
<dbReference type="Proteomes" id="UP001233999">
    <property type="component" value="Unassembled WGS sequence"/>
</dbReference>
<sequence length="82" mass="9649">DHNAAHLMATEVKKEEFYAEMKATLESCMDFSIHWYIFNVTNQGDLFKTKIHYIIPVDLNIMIQWNVSLLAHFCFNLGLKKQ</sequence>
<proteinExistence type="inferred from homology"/>
<evidence type="ECO:0000256" key="2">
    <source>
        <dbReference type="ARBA" id="ARBA00005615"/>
    </source>
</evidence>
<comment type="caution">
    <text evidence="7">The sequence shown here is derived from an EMBL/GenBank/DDBJ whole genome shotgun (WGS) entry which is preliminary data.</text>
</comment>
<evidence type="ECO:0000313" key="7">
    <source>
        <dbReference type="EMBL" id="KAJ9586835.1"/>
    </source>
</evidence>
<dbReference type="AlphaFoldDB" id="A0AAD7ZTW5"/>
<dbReference type="Pfam" id="PF01204">
    <property type="entry name" value="Trehalase"/>
    <property type="match status" value="1"/>
</dbReference>
<protein>
    <recommendedName>
        <fullName evidence="4">Trehalase</fullName>
        <ecNumber evidence="3">3.2.1.28</ecNumber>
    </recommendedName>
    <alternativeName>
        <fullName evidence="5">Alpha,alpha-trehalase</fullName>
    </alternativeName>
    <alternativeName>
        <fullName evidence="6">Alpha,alpha-trehalose glucohydrolase</fullName>
    </alternativeName>
</protein>
<evidence type="ECO:0000256" key="6">
    <source>
        <dbReference type="ARBA" id="ARBA00031637"/>
    </source>
</evidence>
<dbReference type="EC" id="3.2.1.28" evidence="3"/>
<evidence type="ECO:0000256" key="3">
    <source>
        <dbReference type="ARBA" id="ARBA00012757"/>
    </source>
</evidence>
<feature type="non-terminal residue" evidence="7">
    <location>
        <position position="82"/>
    </location>
</feature>
<accession>A0AAD7ZTW5</accession>
<evidence type="ECO:0000256" key="5">
    <source>
        <dbReference type="ARBA" id="ARBA00030473"/>
    </source>
</evidence>